<name>A0A2V3W4A4_9BACI</name>
<feature type="transmembrane region" description="Helical" evidence="1">
    <location>
        <begin position="12"/>
        <end position="40"/>
    </location>
</feature>
<dbReference type="EMBL" id="QJJQ01000004">
    <property type="protein sequence ID" value="PXW87901.1"/>
    <property type="molecule type" value="Genomic_DNA"/>
</dbReference>
<accession>A0A2V3W4A4</accession>
<evidence type="ECO:0000313" key="3">
    <source>
        <dbReference type="EMBL" id="PXW87901.1"/>
    </source>
</evidence>
<dbReference type="InterPro" id="IPR011646">
    <property type="entry name" value="KAP_P-loop"/>
</dbReference>
<organism evidence="3 4">
    <name type="scientific">Pseudogracilibacillus auburnensis</name>
    <dbReference type="NCBI Taxonomy" id="1494959"/>
    <lineage>
        <taxon>Bacteria</taxon>
        <taxon>Bacillati</taxon>
        <taxon>Bacillota</taxon>
        <taxon>Bacilli</taxon>
        <taxon>Bacillales</taxon>
        <taxon>Bacillaceae</taxon>
        <taxon>Pseudogracilibacillus</taxon>
    </lineage>
</organism>
<dbReference type="Pfam" id="PF07693">
    <property type="entry name" value="KAP_NTPase"/>
    <property type="match status" value="1"/>
</dbReference>
<dbReference type="Gene3D" id="3.40.50.300">
    <property type="entry name" value="P-loop containing nucleotide triphosphate hydrolases"/>
    <property type="match status" value="1"/>
</dbReference>
<evidence type="ECO:0000313" key="4">
    <source>
        <dbReference type="Proteomes" id="UP000247978"/>
    </source>
</evidence>
<evidence type="ECO:0000259" key="2">
    <source>
        <dbReference type="Pfam" id="PF07693"/>
    </source>
</evidence>
<dbReference type="AlphaFoldDB" id="A0A2V3W4A4"/>
<proteinExistence type="predicted"/>
<sequence length="802" mass="95457">MRPIFNKAIISSIFAFLFFNSIETSWLVFLIIFITVWLLVYINFSLHNNQSLYISLLTISVTVLFNYCINVYITKGNITQSVFDELCFLIVMSLNLAIGYMLVMSLFNNQKKKNANPLLIKKREKDLTRLMSYLDNFNIIGLNGRWGTGKTFIINELKNRVKNQYEFIDIDLMTCNLNEMQPTLIRAFEEVMLKNRILPKYSNKMKNNIATSSIISKIQDLTNLIFTSSDSNSEVLQEFQKELGKLDKKILVIYEDLDRISNKDIIREIFSISERISNENIKIIYQYDESIMVQLKFSPDYLEKYIPFKINITELNFWEILQFELKDIDESILTLEDFKFIIFQEHRFNKLHEFFEHKTEYTLVINYIPIRKVKQMVKEILLILRMNKDIYTDHKETVISFFVLKHLYPDGYEKLDIQESLLETLKFKIDDNYYTILQLIESYKESRITKEKIKDVFSNEQNIENYELLKLFNYEIINSDKFDNQFRLNELETRAKHYNEKIDRVVWNLLYEGKSVFTDNENAVNKFKEMVLTKPLSKQKEAFHDFWGYLFNSDGLVTDNTTIFKIGHSNLLSLFESFKIANMDSIMQIKLIEFYFECNNIKDFNLDVVKCMNLSLLKSTDEYVLILNYLNSLQIVGNLNGKESFTIFLNKYIHALTRLGYIHSYKYFYEINDFVYDQDFMLERFNEILEDLVELSDRHKLAGLTATVIDLNTIFQFVEKIIEILNCDEKLVIENRPFVKTKITSKKQNQEEFDRLKHLFETRDDKNKVIEKIEASYKQKKITLYEIDVLLQEVEQKNTTKF</sequence>
<dbReference type="Proteomes" id="UP000247978">
    <property type="component" value="Unassembled WGS sequence"/>
</dbReference>
<feature type="domain" description="KAP NTPase" evidence="2">
    <location>
        <begin position="139"/>
        <end position="383"/>
    </location>
</feature>
<protein>
    <submittedName>
        <fullName evidence="3">KAP-like P-loop domain-containing protein</fullName>
    </submittedName>
</protein>
<feature type="transmembrane region" description="Helical" evidence="1">
    <location>
        <begin position="52"/>
        <end position="74"/>
    </location>
</feature>
<comment type="caution">
    <text evidence="3">The sequence shown here is derived from an EMBL/GenBank/DDBJ whole genome shotgun (WGS) entry which is preliminary data.</text>
</comment>
<reference evidence="3 4" key="1">
    <citation type="submission" date="2018-05" db="EMBL/GenBank/DDBJ databases">
        <title>Genomic Encyclopedia of Type Strains, Phase IV (KMG-IV): sequencing the most valuable type-strain genomes for metagenomic binning, comparative biology and taxonomic classification.</title>
        <authorList>
            <person name="Goeker M."/>
        </authorList>
    </citation>
    <scope>NUCLEOTIDE SEQUENCE [LARGE SCALE GENOMIC DNA]</scope>
    <source>
        <strain evidence="3 4">DSM 28556</strain>
    </source>
</reference>
<gene>
    <name evidence="3" type="ORF">DFR56_10449</name>
</gene>
<feature type="transmembrane region" description="Helical" evidence="1">
    <location>
        <begin position="86"/>
        <end position="107"/>
    </location>
</feature>
<keyword evidence="4" id="KW-1185">Reference proteome</keyword>
<keyword evidence="1" id="KW-0812">Transmembrane</keyword>
<dbReference type="SUPFAM" id="SSF52540">
    <property type="entry name" value="P-loop containing nucleoside triphosphate hydrolases"/>
    <property type="match status" value="1"/>
</dbReference>
<dbReference type="InterPro" id="IPR027417">
    <property type="entry name" value="P-loop_NTPase"/>
</dbReference>
<keyword evidence="1" id="KW-1133">Transmembrane helix</keyword>
<evidence type="ECO:0000256" key="1">
    <source>
        <dbReference type="SAM" id="Phobius"/>
    </source>
</evidence>
<keyword evidence="1" id="KW-0472">Membrane</keyword>